<dbReference type="Pfam" id="PF20322">
    <property type="entry name" value="DUF6617"/>
    <property type="match status" value="1"/>
</dbReference>
<protein>
    <submittedName>
        <fullName evidence="1">Uncharacterized protein</fullName>
    </submittedName>
</protein>
<evidence type="ECO:0000313" key="1">
    <source>
        <dbReference type="EMBL" id="KOF02075.1"/>
    </source>
</evidence>
<dbReference type="RefSeq" id="WP_053224299.1">
    <property type="nucleotide sequence ID" value="NZ_JSVA01000016.1"/>
</dbReference>
<dbReference type="OrthoDB" id="839908at2"/>
<dbReference type="EMBL" id="JSVA01000016">
    <property type="protein sequence ID" value="KOF02075.1"/>
    <property type="molecule type" value="Genomic_DNA"/>
</dbReference>
<organism evidence="1 2">
    <name type="scientific">Roseivirga seohaensis subsp. aquiponti</name>
    <dbReference type="NCBI Taxonomy" id="1566026"/>
    <lineage>
        <taxon>Bacteria</taxon>
        <taxon>Pseudomonadati</taxon>
        <taxon>Bacteroidota</taxon>
        <taxon>Cytophagia</taxon>
        <taxon>Cytophagales</taxon>
        <taxon>Roseivirgaceae</taxon>
        <taxon>Roseivirga</taxon>
    </lineage>
</organism>
<comment type="caution">
    <text evidence="1">The sequence shown here is derived from an EMBL/GenBank/DDBJ whole genome shotgun (WGS) entry which is preliminary data.</text>
</comment>
<dbReference type="Proteomes" id="UP000036908">
    <property type="component" value="Unassembled WGS sequence"/>
</dbReference>
<name>A0A0L8AIV7_9BACT</name>
<evidence type="ECO:0000313" key="2">
    <source>
        <dbReference type="Proteomes" id="UP000036908"/>
    </source>
</evidence>
<reference evidence="2" key="1">
    <citation type="submission" date="2014-11" db="EMBL/GenBank/DDBJ databases">
        <title>Genome sequencing of Roseivirga sp. D-25.</title>
        <authorList>
            <person name="Selvaratnam C."/>
            <person name="Thevarajoo S."/>
            <person name="Goh K.M."/>
            <person name="Eee R."/>
            <person name="Chan K.-G."/>
            <person name="Chong C.S."/>
        </authorList>
    </citation>
    <scope>NUCLEOTIDE SEQUENCE [LARGE SCALE GENOMIC DNA]</scope>
    <source>
        <strain evidence="2">D-25</strain>
    </source>
</reference>
<accession>A0A0L8AIV7</accession>
<gene>
    <name evidence="1" type="ORF">OB69_13660</name>
</gene>
<dbReference type="PATRIC" id="fig|1566026.4.peg.1037"/>
<dbReference type="AlphaFoldDB" id="A0A0L8AIV7"/>
<proteinExistence type="predicted"/>
<sequence>MSNQTKILDDILYQGLRPWLEKNSVDEKFAPKFRSLKEASTDYLFRYEIKFERPFDNKTKYYSKLILNTLKTDVERLYNLISEDDTENLIRYWLEDTLNKRLKTRLKDIGKLIKEKEFDLTFIDPNKASIEFDQAHKANTYIIQLLKLAYMQLYLEIQDAFSTWIDDKLVIEDFYTQLLLEPIPQKVFLTEIQIIEVEAKDEPTKKSHPEPTVNSFHSFTYKQFSTSPDKLTDLCDSLKKNNFISKETQLSNFRKIFSGDEIKTPVIWTGNVSEFYYFIKLLYTKHKLVADLKQNQWKVACKCFIKTDGSFFEYEGLRKNQAPKSTGHLLESAISLLK</sequence>
<keyword evidence="2" id="KW-1185">Reference proteome</keyword>
<dbReference type="InterPro" id="IPR046725">
    <property type="entry name" value="DUF6617"/>
</dbReference>